<sequence length="96" mass="11499">MKIFDWDEKKNQELKAERDICFEDILIAIVEDRLLDIVKHPNPKRYGNQKIFILDVNNYAYLVPFVEIEDEISLKTIIPCRKATKKYLIDKDKEEK</sequence>
<comment type="caution">
    <text evidence="1">The sequence shown here is derived from an EMBL/GenBank/DDBJ whole genome shotgun (WGS) entry which is preliminary data.</text>
</comment>
<protein>
    <submittedName>
        <fullName evidence="1">Toxin</fullName>
    </submittedName>
</protein>
<dbReference type="AlphaFoldDB" id="A0A2M7WWD7"/>
<proteinExistence type="predicted"/>
<dbReference type="EMBL" id="PFXB01000105">
    <property type="protein sequence ID" value="PJA37338.1"/>
    <property type="molecule type" value="Genomic_DNA"/>
</dbReference>
<name>A0A2M7WWD7_UNCKA</name>
<evidence type="ECO:0000313" key="2">
    <source>
        <dbReference type="Proteomes" id="UP000230538"/>
    </source>
</evidence>
<gene>
    <name evidence="1" type="ORF">CO181_03900</name>
</gene>
<organism evidence="1 2">
    <name type="scientific">candidate division WWE3 bacterium CG_4_9_14_3_um_filter_43_9</name>
    <dbReference type="NCBI Taxonomy" id="1975082"/>
    <lineage>
        <taxon>Bacteria</taxon>
        <taxon>Katanobacteria</taxon>
    </lineage>
</organism>
<dbReference type="Proteomes" id="UP000230538">
    <property type="component" value="Unassembled WGS sequence"/>
</dbReference>
<dbReference type="InterPro" id="IPR038573">
    <property type="entry name" value="BrnT_sf"/>
</dbReference>
<dbReference type="Gene3D" id="3.10.450.530">
    <property type="entry name" value="Ribonuclease toxin, BrnT, of type II toxin-antitoxin system"/>
    <property type="match status" value="1"/>
</dbReference>
<evidence type="ECO:0000313" key="1">
    <source>
        <dbReference type="EMBL" id="PJA37338.1"/>
    </source>
</evidence>
<reference evidence="2" key="1">
    <citation type="submission" date="2017-09" db="EMBL/GenBank/DDBJ databases">
        <title>Depth-based differentiation of microbial function through sediment-hosted aquifers and enrichment of novel symbionts in the deep terrestrial subsurface.</title>
        <authorList>
            <person name="Probst A.J."/>
            <person name="Ladd B."/>
            <person name="Jarett J.K."/>
            <person name="Geller-Mcgrath D.E."/>
            <person name="Sieber C.M.K."/>
            <person name="Emerson J.B."/>
            <person name="Anantharaman K."/>
            <person name="Thomas B.C."/>
            <person name="Malmstrom R."/>
            <person name="Stieglmeier M."/>
            <person name="Klingl A."/>
            <person name="Woyke T."/>
            <person name="Ryan C.M."/>
            <person name="Banfield J.F."/>
        </authorList>
    </citation>
    <scope>NUCLEOTIDE SEQUENCE [LARGE SCALE GENOMIC DNA]</scope>
</reference>
<accession>A0A2M7WWD7</accession>